<dbReference type="PANTHER" id="PTHR34193">
    <property type="entry name" value="OS11G0199801 PROTEIN"/>
    <property type="match status" value="1"/>
</dbReference>
<name>A0AAE1VSB0_9SOLA</name>
<dbReference type="AlphaFoldDB" id="A0AAE1VSB0"/>
<evidence type="ECO:0000313" key="3">
    <source>
        <dbReference type="Proteomes" id="UP001291623"/>
    </source>
</evidence>
<keyword evidence="3" id="KW-1185">Reference proteome</keyword>
<reference evidence="2" key="1">
    <citation type="submission" date="2023-12" db="EMBL/GenBank/DDBJ databases">
        <title>Genome assembly of Anisodus tanguticus.</title>
        <authorList>
            <person name="Wang Y.-J."/>
        </authorList>
    </citation>
    <scope>NUCLEOTIDE SEQUENCE</scope>
    <source>
        <strain evidence="2">KB-2021</strain>
        <tissue evidence="2">Leaf</tissue>
    </source>
</reference>
<organism evidence="2 3">
    <name type="scientific">Anisodus tanguticus</name>
    <dbReference type="NCBI Taxonomy" id="243964"/>
    <lineage>
        <taxon>Eukaryota</taxon>
        <taxon>Viridiplantae</taxon>
        <taxon>Streptophyta</taxon>
        <taxon>Embryophyta</taxon>
        <taxon>Tracheophyta</taxon>
        <taxon>Spermatophyta</taxon>
        <taxon>Magnoliopsida</taxon>
        <taxon>eudicotyledons</taxon>
        <taxon>Gunneridae</taxon>
        <taxon>Pentapetalae</taxon>
        <taxon>asterids</taxon>
        <taxon>lamiids</taxon>
        <taxon>Solanales</taxon>
        <taxon>Solanaceae</taxon>
        <taxon>Solanoideae</taxon>
        <taxon>Hyoscyameae</taxon>
        <taxon>Anisodus</taxon>
    </lineage>
</organism>
<dbReference type="Proteomes" id="UP001291623">
    <property type="component" value="Unassembled WGS sequence"/>
</dbReference>
<sequence>MKDHDDDDVVESGDSSPRLWKNSLPRSPVHPINYRSLSPSSRTQAIARGQWELMEMIKNMPESCFELSLKDLVEHPKSFESQENCFINKEKNKVAKNRVKIKKNDEIRKAKMMRSKSIESGGLYLKMVSPVSLRSNKKKNKKNLTVNITRVSPNLKSENSTKSMENECCAIANEYAKRLVLNSWDSRH</sequence>
<accession>A0AAE1VSB0</accession>
<evidence type="ECO:0000256" key="1">
    <source>
        <dbReference type="SAM" id="MobiDB-lite"/>
    </source>
</evidence>
<protein>
    <submittedName>
        <fullName evidence="2">Uncharacterized protein</fullName>
    </submittedName>
</protein>
<dbReference type="PANTHER" id="PTHR34193:SF1">
    <property type="entry name" value="EXPRESSED PROTEIN"/>
    <property type="match status" value="1"/>
</dbReference>
<gene>
    <name evidence="2" type="ORF">RND71_009955</name>
</gene>
<proteinExistence type="predicted"/>
<feature type="region of interest" description="Disordered" evidence="1">
    <location>
        <begin position="1"/>
        <end position="36"/>
    </location>
</feature>
<evidence type="ECO:0000313" key="2">
    <source>
        <dbReference type="EMBL" id="KAK4370480.1"/>
    </source>
</evidence>
<comment type="caution">
    <text evidence="2">The sequence shown here is derived from an EMBL/GenBank/DDBJ whole genome shotgun (WGS) entry which is preliminary data.</text>
</comment>
<dbReference type="EMBL" id="JAVYJV010000005">
    <property type="protein sequence ID" value="KAK4370480.1"/>
    <property type="molecule type" value="Genomic_DNA"/>
</dbReference>
<feature type="compositionally biased region" description="Acidic residues" evidence="1">
    <location>
        <begin position="1"/>
        <end position="11"/>
    </location>
</feature>